<evidence type="ECO:0000313" key="6">
    <source>
        <dbReference type="Proteomes" id="UP000333665"/>
    </source>
</evidence>
<dbReference type="EMBL" id="AABKAB010000010">
    <property type="protein sequence ID" value="EAH8157513.1"/>
    <property type="molecule type" value="Genomic_DNA"/>
</dbReference>
<keyword evidence="1" id="KW-0812">Transmembrane</keyword>
<keyword evidence="1" id="KW-1133">Transmembrane helix</keyword>
<dbReference type="Proteomes" id="UP000576616">
    <property type="component" value="Unassembled WGS sequence"/>
</dbReference>
<evidence type="ECO:0000313" key="7">
    <source>
        <dbReference type="Proteomes" id="UP000382436"/>
    </source>
</evidence>
<feature type="transmembrane region" description="Helical" evidence="1">
    <location>
        <begin position="7"/>
        <end position="29"/>
    </location>
</feature>
<keyword evidence="1" id="KW-0472">Membrane</keyword>
<name>A0A3K4DDL5_CAMCO</name>
<evidence type="ECO:0000313" key="4">
    <source>
        <dbReference type="EMBL" id="EAJ9197058.1"/>
    </source>
</evidence>
<protein>
    <recommendedName>
        <fullName evidence="10">Type II secretion system protein</fullName>
    </recommendedName>
</protein>
<evidence type="ECO:0000313" key="9">
    <source>
        <dbReference type="Proteomes" id="UP000576616"/>
    </source>
</evidence>
<dbReference type="AlphaFoldDB" id="A0A3K4DDL5"/>
<comment type="caution">
    <text evidence="5">The sequence shown here is derived from an EMBL/GenBank/DDBJ whole genome shotgun (WGS) entry which is preliminary data.</text>
</comment>
<dbReference type="Proteomes" id="UP000382436">
    <property type="component" value="Unassembled WGS sequence"/>
</dbReference>
<evidence type="ECO:0000313" key="8">
    <source>
        <dbReference type="Proteomes" id="UP000557830"/>
    </source>
</evidence>
<dbReference type="EMBL" id="AABUYW010000003">
    <property type="protein sequence ID" value="EAJ1076441.1"/>
    <property type="molecule type" value="Genomic_DNA"/>
</dbReference>
<dbReference type="RefSeq" id="WP_025399042.1">
    <property type="nucleotide sequence ID" value="NZ_CP092025.1"/>
</dbReference>
<organism evidence="5 6">
    <name type="scientific">Campylobacter coli</name>
    <dbReference type="NCBI Taxonomy" id="195"/>
    <lineage>
        <taxon>Bacteria</taxon>
        <taxon>Pseudomonadati</taxon>
        <taxon>Campylobacterota</taxon>
        <taxon>Epsilonproteobacteria</taxon>
        <taxon>Campylobacterales</taxon>
        <taxon>Campylobacteraceae</taxon>
        <taxon>Campylobacter</taxon>
    </lineage>
</organism>
<gene>
    <name evidence="3" type="ORF">BU953_02195</name>
    <name evidence="4" type="ORF">BZ274_02525</name>
    <name evidence="5" type="ORF">DYF97_02190</name>
    <name evidence="2" type="ORF">ES716_06210</name>
</gene>
<evidence type="ECO:0000313" key="3">
    <source>
        <dbReference type="EMBL" id="EAJ1076441.1"/>
    </source>
</evidence>
<dbReference type="EMBL" id="AACRQU010000003">
    <property type="protein sequence ID" value="EAL8416226.1"/>
    <property type="molecule type" value="Genomic_DNA"/>
</dbReference>
<dbReference type="Proteomes" id="UP000557830">
    <property type="component" value="Unassembled WGS sequence"/>
</dbReference>
<sequence>MKVAFSLLELILCIIILGLIFTSISKLFYQLNDNHDYLNYFERLYTLQDKLYTDPHQRDIKLHIQNLKTFDFKENSANDNIFQFKKLHIQNQDYSLYFYDE</sequence>
<proteinExistence type="predicted"/>
<reference evidence="5 6" key="1">
    <citation type="submission" date="2018-08" db="EMBL/GenBank/DDBJ databases">
        <authorList>
            <consortium name="NARMS: The National Antimicrobial Resistance Monitoring System"/>
        </authorList>
    </citation>
    <scope>NUCLEOTIDE SEQUENCE [LARGE SCALE GENOMIC DNA]</scope>
    <source>
        <strain evidence="5 6">FSIS11812579</strain>
        <strain evidence="3 8">FSIS1609200</strain>
    </source>
</reference>
<evidence type="ECO:0000256" key="1">
    <source>
        <dbReference type="SAM" id="Phobius"/>
    </source>
</evidence>
<dbReference type="Proteomes" id="UP000333665">
    <property type="component" value="Unassembled WGS sequence"/>
</dbReference>
<evidence type="ECO:0008006" key="10">
    <source>
        <dbReference type="Google" id="ProtNLM"/>
    </source>
</evidence>
<reference evidence="2 9" key="2">
    <citation type="submission" date="2019-01" db="EMBL/GenBank/DDBJ databases">
        <authorList>
            <consortium name="PulseNet: The National Subtyping Network for Foodborne Disease Surveillance"/>
            <person name="Tarr C.L."/>
            <person name="Trees E."/>
            <person name="Katz L.S."/>
            <person name="Carleton-Romer H.A."/>
            <person name="Stroika S."/>
            <person name="Kucerova Z."/>
            <person name="Roache K.F."/>
            <person name="Sabol A.L."/>
            <person name="Besser J."/>
            <person name="Gerner-Smidt P."/>
        </authorList>
    </citation>
    <scope>NUCLEOTIDE SEQUENCE [LARGE SCALE GENOMIC DNA]</scope>
    <source>
        <strain evidence="4 7">PNUSAC001435</strain>
        <strain evidence="2 9">PNUSAC007828</strain>
    </source>
</reference>
<evidence type="ECO:0000313" key="2">
    <source>
        <dbReference type="EMBL" id="EAH8157513.1"/>
    </source>
</evidence>
<evidence type="ECO:0000313" key="5">
    <source>
        <dbReference type="EMBL" id="EAL8416226.1"/>
    </source>
</evidence>
<accession>A0A3K4DDL5</accession>
<dbReference type="EMBL" id="AACBVJ010000004">
    <property type="protein sequence ID" value="EAJ9197058.1"/>
    <property type="molecule type" value="Genomic_DNA"/>
</dbReference>